<feature type="chain" id="PRO_5045990724" evidence="13">
    <location>
        <begin position="24"/>
        <end position="688"/>
    </location>
</feature>
<evidence type="ECO:0000259" key="14">
    <source>
        <dbReference type="Pfam" id="PF00593"/>
    </source>
</evidence>
<dbReference type="Gene3D" id="2.170.130.10">
    <property type="entry name" value="TonB-dependent receptor, plug domain"/>
    <property type="match status" value="1"/>
</dbReference>
<evidence type="ECO:0000256" key="13">
    <source>
        <dbReference type="SAM" id="SignalP"/>
    </source>
</evidence>
<dbReference type="PROSITE" id="PS52016">
    <property type="entry name" value="TONB_DEPENDENT_REC_3"/>
    <property type="match status" value="1"/>
</dbReference>
<keyword evidence="4 10" id="KW-0812">Transmembrane</keyword>
<dbReference type="InterPro" id="IPR012910">
    <property type="entry name" value="Plug_dom"/>
</dbReference>
<feature type="domain" description="TonB-dependent receptor plug" evidence="15">
    <location>
        <begin position="82"/>
        <end position="191"/>
    </location>
</feature>
<evidence type="ECO:0000259" key="15">
    <source>
        <dbReference type="Pfam" id="PF07715"/>
    </source>
</evidence>
<evidence type="ECO:0000256" key="11">
    <source>
        <dbReference type="RuleBase" id="RU003357"/>
    </source>
</evidence>
<keyword evidence="7 10" id="KW-0472">Membrane</keyword>
<keyword evidence="3 10" id="KW-1134">Transmembrane beta strand</keyword>
<evidence type="ECO:0000256" key="5">
    <source>
        <dbReference type="ARBA" id="ARBA00022729"/>
    </source>
</evidence>
<keyword evidence="9 10" id="KW-0998">Cell outer membrane</keyword>
<dbReference type="PANTHER" id="PTHR30069">
    <property type="entry name" value="TONB-DEPENDENT OUTER MEMBRANE RECEPTOR"/>
    <property type="match status" value="1"/>
</dbReference>
<name>A0ABR9V4T3_9CHRO</name>
<reference evidence="16 17" key="1">
    <citation type="submission" date="2020-10" db="EMBL/GenBank/DDBJ databases">
        <authorList>
            <person name="Castelo-Branco R."/>
            <person name="Eusebio N."/>
            <person name="Adriana R."/>
            <person name="Vieira A."/>
            <person name="Brugerolle De Fraissinette N."/>
            <person name="Rezende De Castro R."/>
            <person name="Schneider M.P."/>
            <person name="Vasconcelos V."/>
            <person name="Leao P.N."/>
        </authorList>
    </citation>
    <scope>NUCLEOTIDE SEQUENCE [LARGE SCALE GENOMIC DNA]</scope>
    <source>
        <strain evidence="16 17">LEGE 03274</strain>
    </source>
</reference>
<dbReference type="EMBL" id="JADEWC010000013">
    <property type="protein sequence ID" value="MBE9222564.1"/>
    <property type="molecule type" value="Genomic_DNA"/>
</dbReference>
<dbReference type="Proteomes" id="UP000654604">
    <property type="component" value="Unassembled WGS sequence"/>
</dbReference>
<dbReference type="PANTHER" id="PTHR30069:SF29">
    <property type="entry name" value="HEMOGLOBIN AND HEMOGLOBIN-HAPTOGLOBIN-BINDING PROTEIN 1-RELATED"/>
    <property type="match status" value="1"/>
</dbReference>
<feature type="signal peptide" evidence="13">
    <location>
        <begin position="1"/>
        <end position="23"/>
    </location>
</feature>
<keyword evidence="5 13" id="KW-0732">Signal</keyword>
<evidence type="ECO:0000313" key="17">
    <source>
        <dbReference type="Proteomes" id="UP000654604"/>
    </source>
</evidence>
<evidence type="ECO:0000313" key="16">
    <source>
        <dbReference type="EMBL" id="MBE9222564.1"/>
    </source>
</evidence>
<comment type="caution">
    <text evidence="16">The sequence shown here is derived from an EMBL/GenBank/DDBJ whole genome shotgun (WGS) entry which is preliminary data.</text>
</comment>
<evidence type="ECO:0000256" key="1">
    <source>
        <dbReference type="ARBA" id="ARBA00004571"/>
    </source>
</evidence>
<keyword evidence="8 16" id="KW-0675">Receptor</keyword>
<proteinExistence type="inferred from homology"/>
<evidence type="ECO:0000256" key="2">
    <source>
        <dbReference type="ARBA" id="ARBA00022448"/>
    </source>
</evidence>
<sequence length="688" mass="75463">MPSKSLVWALPLLSVNVPFSFFAPLSAQTQQESDMENNFTEEEKPETENNLTPEEEQEIFIIITDKILNQPVFAPFRREATVRDSSRPVYVIDRQQIEAQGARTVQEALKYLPGVLSDGTTGGQLGGQSTQIIRGASTSQVLILLDGRPINDIGGFGGFDLSSFTTDNIERIELLPGGGSTLYGSDALGGVINIVTRSGAGETPQVTVRANVGSFGLNEQAIQSRGETNGVSWAVGYTRTQADNNFPFRIDRIGLESQRENADVLYNNFNLKLAGDLGDRNKLTFSALYLNKDFGIAGGIPIPNTSGAFNNLTPRARQTTNKLLMDLTLESKLGEGEDSLLTTRIYGDFLNYEFENPDGFSAGRDDVNRRALGLQVQHNWQLTPNQNITYGYDFRNTEADNNTFSSNSGTTTLNYDGSISQQALFASYSVDFSPQFNLNLGLRQDFNSLVNGSFTSPSIGARYHITPTTTIRGNYGRSFRSPQIVNLEGLGAFNIVGNPELKPERGNSFDIGIDQQLGDIGLLRLTFFSNRIDNLINFEFGNPSTYTNIGEIKSTGIEADLNVQVAPNFFAFANYTLNDPRIIEDVNSAIEGNELGFRGANSFNLGIAYEKDIYLALILKSLGGYFVNNTNTDSLPGYTTVDFKTRIPFSANVTLTGGIDNIFDQQYEQFPGFPAVGRNFRVGVSATF</sequence>
<feature type="compositionally biased region" description="Acidic residues" evidence="12">
    <location>
        <begin position="33"/>
        <end position="45"/>
    </location>
</feature>
<comment type="similarity">
    <text evidence="10 11">Belongs to the TonB-dependent receptor family.</text>
</comment>
<dbReference type="Pfam" id="PF00593">
    <property type="entry name" value="TonB_dep_Rec_b-barrel"/>
    <property type="match status" value="1"/>
</dbReference>
<evidence type="ECO:0000256" key="8">
    <source>
        <dbReference type="ARBA" id="ARBA00023170"/>
    </source>
</evidence>
<comment type="subcellular location">
    <subcellularLocation>
        <location evidence="1 10">Cell outer membrane</location>
        <topology evidence="1 10">Multi-pass membrane protein</topology>
    </subcellularLocation>
</comment>
<dbReference type="SUPFAM" id="SSF56935">
    <property type="entry name" value="Porins"/>
    <property type="match status" value="1"/>
</dbReference>
<dbReference type="InterPro" id="IPR037066">
    <property type="entry name" value="Plug_dom_sf"/>
</dbReference>
<protein>
    <submittedName>
        <fullName evidence="16">TonB-dependent receptor</fullName>
    </submittedName>
</protein>
<feature type="region of interest" description="Disordered" evidence="12">
    <location>
        <begin position="30"/>
        <end position="52"/>
    </location>
</feature>
<organism evidence="16 17">
    <name type="scientific">Cyanobacterium stanieri LEGE 03274</name>
    <dbReference type="NCBI Taxonomy" id="1828756"/>
    <lineage>
        <taxon>Bacteria</taxon>
        <taxon>Bacillati</taxon>
        <taxon>Cyanobacteriota</taxon>
        <taxon>Cyanophyceae</taxon>
        <taxon>Oscillatoriophycideae</taxon>
        <taxon>Chroococcales</taxon>
        <taxon>Geminocystaceae</taxon>
        <taxon>Cyanobacterium</taxon>
    </lineage>
</organism>
<accession>A0ABR9V4T3</accession>
<dbReference type="Gene3D" id="2.40.170.20">
    <property type="entry name" value="TonB-dependent receptor, beta-barrel domain"/>
    <property type="match status" value="1"/>
</dbReference>
<dbReference type="CDD" id="cd01347">
    <property type="entry name" value="ligand_gated_channel"/>
    <property type="match status" value="1"/>
</dbReference>
<dbReference type="Pfam" id="PF07715">
    <property type="entry name" value="Plug"/>
    <property type="match status" value="1"/>
</dbReference>
<evidence type="ECO:0000256" key="4">
    <source>
        <dbReference type="ARBA" id="ARBA00022692"/>
    </source>
</evidence>
<keyword evidence="17" id="KW-1185">Reference proteome</keyword>
<keyword evidence="6 11" id="KW-0798">TonB box</keyword>
<evidence type="ECO:0000256" key="6">
    <source>
        <dbReference type="ARBA" id="ARBA00023077"/>
    </source>
</evidence>
<dbReference type="InterPro" id="IPR036942">
    <property type="entry name" value="Beta-barrel_TonB_sf"/>
</dbReference>
<evidence type="ECO:0000256" key="3">
    <source>
        <dbReference type="ARBA" id="ARBA00022452"/>
    </source>
</evidence>
<dbReference type="InterPro" id="IPR000531">
    <property type="entry name" value="Beta-barrel_TonB"/>
</dbReference>
<gene>
    <name evidence="16" type="ORF">IQ215_07620</name>
</gene>
<feature type="domain" description="TonB-dependent receptor-like beta-barrel" evidence="14">
    <location>
        <begin position="275"/>
        <end position="662"/>
    </location>
</feature>
<keyword evidence="2 10" id="KW-0813">Transport</keyword>
<evidence type="ECO:0000256" key="10">
    <source>
        <dbReference type="PROSITE-ProRule" id="PRU01360"/>
    </source>
</evidence>
<dbReference type="InterPro" id="IPR039426">
    <property type="entry name" value="TonB-dep_rcpt-like"/>
</dbReference>
<evidence type="ECO:0000256" key="7">
    <source>
        <dbReference type="ARBA" id="ARBA00023136"/>
    </source>
</evidence>
<evidence type="ECO:0000256" key="9">
    <source>
        <dbReference type="ARBA" id="ARBA00023237"/>
    </source>
</evidence>
<evidence type="ECO:0000256" key="12">
    <source>
        <dbReference type="SAM" id="MobiDB-lite"/>
    </source>
</evidence>